<dbReference type="Proteomes" id="UP000214365">
    <property type="component" value="Unassembled WGS sequence"/>
</dbReference>
<evidence type="ECO:0000256" key="5">
    <source>
        <dbReference type="ARBA" id="ARBA00022553"/>
    </source>
</evidence>
<evidence type="ECO:0000313" key="7">
    <source>
        <dbReference type="EMBL" id="OKL61555.1"/>
    </source>
</evidence>
<name>A0A225B3Y7_TALAT</name>
<dbReference type="AlphaFoldDB" id="A0A225B3Y7"/>
<dbReference type="Gene3D" id="3.40.50.1000">
    <property type="entry name" value="HAD superfamily/HAD-like"/>
    <property type="match status" value="1"/>
</dbReference>
<dbReference type="CDD" id="cd03788">
    <property type="entry name" value="GT20_TPS"/>
    <property type="match status" value="1"/>
</dbReference>
<dbReference type="GO" id="GO:0030234">
    <property type="term" value="F:enzyme regulator activity"/>
    <property type="evidence" value="ECO:0007669"/>
    <property type="project" value="UniProtKB-ARBA"/>
</dbReference>
<dbReference type="OrthoDB" id="755951at2759"/>
<keyword evidence="5" id="KW-0597">Phosphoprotein</keyword>
<dbReference type="Gene3D" id="3.40.50.2000">
    <property type="entry name" value="Glycogen Phosphorylase B"/>
    <property type="match status" value="2"/>
</dbReference>
<feature type="region of interest" description="Disordered" evidence="6">
    <location>
        <begin position="84"/>
        <end position="119"/>
    </location>
</feature>
<dbReference type="InterPro" id="IPR023214">
    <property type="entry name" value="HAD_sf"/>
</dbReference>
<evidence type="ECO:0000256" key="6">
    <source>
        <dbReference type="SAM" id="MobiDB-lite"/>
    </source>
</evidence>
<dbReference type="FunFam" id="3.30.70.1020:FF:000001">
    <property type="entry name" value="Alpha,alpha-trehalose-phosphate synthase [UDP-forming] 1"/>
    <property type="match status" value="1"/>
</dbReference>
<dbReference type="GO" id="GO:0005992">
    <property type="term" value="P:trehalose biosynthetic process"/>
    <property type="evidence" value="ECO:0007669"/>
    <property type="project" value="InterPro"/>
</dbReference>
<dbReference type="InterPro" id="IPR001830">
    <property type="entry name" value="Glyco_trans_20"/>
</dbReference>
<evidence type="ECO:0000256" key="2">
    <source>
        <dbReference type="ARBA" id="ARBA00005409"/>
    </source>
</evidence>
<dbReference type="InterPro" id="IPR003337">
    <property type="entry name" value="Trehalose_PPase"/>
</dbReference>
<feature type="compositionally biased region" description="Polar residues" evidence="6">
    <location>
        <begin position="86"/>
        <end position="119"/>
    </location>
</feature>
<dbReference type="NCBIfam" id="TIGR01484">
    <property type="entry name" value="HAD-SF-IIB"/>
    <property type="match status" value="1"/>
</dbReference>
<dbReference type="InterPro" id="IPR006379">
    <property type="entry name" value="HAD-SF_hydro_IIB"/>
</dbReference>
<evidence type="ECO:0000256" key="3">
    <source>
        <dbReference type="ARBA" id="ARBA00006330"/>
    </source>
</evidence>
<comment type="subcellular location">
    <subcellularLocation>
        <location evidence="1">Cytoplasm</location>
    </subcellularLocation>
</comment>
<dbReference type="GO" id="GO:0004805">
    <property type="term" value="F:trehalose-phosphatase activity"/>
    <property type="evidence" value="ECO:0007669"/>
    <property type="project" value="TreeGrafter"/>
</dbReference>
<dbReference type="SUPFAM" id="SSF56784">
    <property type="entry name" value="HAD-like"/>
    <property type="match status" value="1"/>
</dbReference>
<dbReference type="PANTHER" id="PTHR10788">
    <property type="entry name" value="TREHALOSE-6-PHOSPHATE SYNTHASE"/>
    <property type="match status" value="1"/>
</dbReference>
<gene>
    <name evidence="7" type="ORF">UA08_03908</name>
</gene>
<reference evidence="7 8" key="1">
    <citation type="submission" date="2015-06" db="EMBL/GenBank/DDBJ databases">
        <title>Talaromyces atroroseus IBT 11181 draft genome.</title>
        <authorList>
            <person name="Rasmussen K.B."/>
            <person name="Rasmussen S."/>
            <person name="Petersen B."/>
            <person name="Sicheritz-Ponten T."/>
            <person name="Mortensen U.H."/>
            <person name="Thrane U."/>
        </authorList>
    </citation>
    <scope>NUCLEOTIDE SEQUENCE [LARGE SCALE GENOMIC DNA]</scope>
    <source>
        <strain evidence="7 8">IBT 11181</strain>
    </source>
</reference>
<accession>A0A225B3Y7</accession>
<dbReference type="Pfam" id="PF02358">
    <property type="entry name" value="Trehalose_PPase"/>
    <property type="match status" value="1"/>
</dbReference>
<comment type="caution">
    <text evidence="7">The sequence shown here is derived from an EMBL/GenBank/DDBJ whole genome shotgun (WGS) entry which is preliminary data.</text>
</comment>
<protein>
    <submittedName>
        <fullName evidence="7">Uncharacterized protein</fullName>
    </submittedName>
</protein>
<evidence type="ECO:0000313" key="8">
    <source>
        <dbReference type="Proteomes" id="UP000214365"/>
    </source>
</evidence>
<evidence type="ECO:0000256" key="4">
    <source>
        <dbReference type="ARBA" id="ARBA00022490"/>
    </source>
</evidence>
<dbReference type="Gene3D" id="3.30.70.1020">
    <property type="entry name" value="Trehalose-6-phosphate phosphatase related protein, domain 2"/>
    <property type="match status" value="1"/>
</dbReference>
<dbReference type="InterPro" id="IPR036412">
    <property type="entry name" value="HAD-like_sf"/>
</dbReference>
<proteinExistence type="inferred from homology"/>
<dbReference type="EMBL" id="LFMY01000004">
    <property type="protein sequence ID" value="OKL61555.1"/>
    <property type="molecule type" value="Genomic_DNA"/>
</dbReference>
<keyword evidence="4" id="KW-0963">Cytoplasm</keyword>
<organism evidence="7 8">
    <name type="scientific">Talaromyces atroroseus</name>
    <dbReference type="NCBI Taxonomy" id="1441469"/>
    <lineage>
        <taxon>Eukaryota</taxon>
        <taxon>Fungi</taxon>
        <taxon>Dikarya</taxon>
        <taxon>Ascomycota</taxon>
        <taxon>Pezizomycotina</taxon>
        <taxon>Eurotiomycetes</taxon>
        <taxon>Eurotiomycetidae</taxon>
        <taxon>Eurotiales</taxon>
        <taxon>Trichocomaceae</taxon>
        <taxon>Talaromyces</taxon>
        <taxon>Talaromyces sect. Trachyspermi</taxon>
    </lineage>
</organism>
<dbReference type="GO" id="GO:0005829">
    <property type="term" value="C:cytosol"/>
    <property type="evidence" value="ECO:0007669"/>
    <property type="project" value="TreeGrafter"/>
</dbReference>
<sequence>MTIFIASLFLPYTVNFHLDGLSTKSPHGSPKWKPLKGSHPRSDATAAASLFPKREDESESAKKGHEHIFSKSTELEPLAEYPFPASENTQLNGFSQSEAHSPAWGSTHTFNQPRPRNVTLPSPSILKHQEPIATAVPEKPAMGVNSQKAQEHVIRSASHSLHSFSDATWTVEPAERGNPGLRNAVRSASDASAVEETVWVGTLGMPTDALDSYVKSEIAESLEDEYQSLVVYISDGDFDGHYSHFCKTILWPVFHYQIPDNPKSKAYEDHSWIYYVKLNEAFAQRIAKNWRRGDAIWVHDYHLLLVPAMLRKLLPDAQIGFFLHVAFPSSEVFRCLAPRKELLVGVLGADLIGFQTDEYCRHFLQTCSRILCVEARNDGVQLEDRFVNVGKFPIGIDPTSWDDRRRSSDVDQWIKVISEKYQGKRLIVSRDKLDTIRGVRQKLLSYELFLNTYPEFRDQVVLIQVASSANEPSELETTVSDIAMRINSTHSTLAHQPLVFLKQDLSFAQYLALITVADALMVTSLREGMNLTSHEFVYCQDGQYGPKAYGSLILSEFTGSASIFDGHALLVNPWDYRQCAEAIHTALTLSDSERGTMWRKLYDAVLQNSTTNWVKSFRDALSKVYDEHSSRETTSVSRLSISWLEEEYRKSERRLLILDYEGTLASWGSPSSIILTTPQRALVTLRDLLEDPKNIVYVTSSRRPEEMERLFRQVSGLGLIAENGCFIREPSKDSWIKLNEENHTKEWKAGTKGILNYFRERTEGSWIEELHCSLVFHYGDAEDKVVAARQASECAGQINDACANQGVHVIPVEGALIIQSLESNKANAAELIWRYCIERGKVGGYTGRPDFLLVIGDSREDEVVFRWANKLAESKAVKSCMTVTLGTRSTEAKSTLTQGVTGVLSCLQRLAASTQTETLSHN</sequence>
<evidence type="ECO:0000256" key="1">
    <source>
        <dbReference type="ARBA" id="ARBA00004496"/>
    </source>
</evidence>
<dbReference type="FunFam" id="3.40.50.2000:FF:000099">
    <property type="entry name" value="Alpha,alpha-trehalose phosphate synthase subunit, putative"/>
    <property type="match status" value="1"/>
</dbReference>
<comment type="similarity">
    <text evidence="2">In the N-terminal section; belongs to the glycosyltransferase 20 family.</text>
</comment>
<feature type="region of interest" description="Disordered" evidence="6">
    <location>
        <begin position="25"/>
        <end position="71"/>
    </location>
</feature>
<dbReference type="GO" id="GO:0003825">
    <property type="term" value="F:alpha,alpha-trehalose-phosphate synthase (UDP-forming) activity"/>
    <property type="evidence" value="ECO:0007669"/>
    <property type="project" value="TreeGrafter"/>
</dbReference>
<dbReference type="RefSeq" id="XP_020121676.1">
    <property type="nucleotide sequence ID" value="XM_020266260.1"/>
</dbReference>
<keyword evidence="8" id="KW-1185">Reference proteome</keyword>
<dbReference type="Pfam" id="PF00982">
    <property type="entry name" value="Glyco_transf_20"/>
    <property type="match status" value="1"/>
</dbReference>
<dbReference type="PANTHER" id="PTHR10788:SF15">
    <property type="entry name" value="TREHALOSE SYNTHASE COMPLEX REGULATORY SUBUNIT TPS3-RELATED"/>
    <property type="match status" value="1"/>
</dbReference>
<dbReference type="FunFam" id="3.40.50.2000:FF:000036">
    <property type="entry name" value="Alpha,alpha-trehalose-phosphate synthase subunit Tps2"/>
    <property type="match status" value="1"/>
</dbReference>
<dbReference type="STRING" id="1441469.A0A225B3Y7"/>
<dbReference type="GeneID" id="31003663"/>
<dbReference type="SUPFAM" id="SSF53756">
    <property type="entry name" value="UDP-Glycosyltransferase/glycogen phosphorylase"/>
    <property type="match status" value="1"/>
</dbReference>
<dbReference type="GO" id="GO:0005946">
    <property type="term" value="C:alpha,alpha-trehalose-phosphate synthase complex (UDP-forming)"/>
    <property type="evidence" value="ECO:0007669"/>
    <property type="project" value="TreeGrafter"/>
</dbReference>
<feature type="compositionally biased region" description="Basic and acidic residues" evidence="6">
    <location>
        <begin position="52"/>
        <end position="69"/>
    </location>
</feature>
<comment type="similarity">
    <text evidence="3">In the C-terminal section; belongs to the trehalose phosphatase family.</text>
</comment>